<proteinExistence type="predicted"/>
<name>A0ABC8SUX4_9AQUA</name>
<evidence type="ECO:0000313" key="1">
    <source>
        <dbReference type="EMBL" id="CAK9159615.1"/>
    </source>
</evidence>
<evidence type="ECO:0000313" key="2">
    <source>
        <dbReference type="Proteomes" id="UP001642360"/>
    </source>
</evidence>
<comment type="caution">
    <text evidence="1">The sequence shown here is derived from an EMBL/GenBank/DDBJ whole genome shotgun (WGS) entry which is preliminary data.</text>
</comment>
<dbReference type="Proteomes" id="UP001642360">
    <property type="component" value="Unassembled WGS sequence"/>
</dbReference>
<gene>
    <name evidence="1" type="ORF">ILEXP_LOCUS28319</name>
</gene>
<sequence>MAMPRTRSGRSTSLHDSDSRLYESEKIDALEWTKIERVSRSVPLGVLQFLLEAEQVIVEGYGVVLVNTDEAGTLFVTNFRLLFLVAVKSAQVLRAFGSPKKNVTVGIQN</sequence>
<evidence type="ECO:0008006" key="3">
    <source>
        <dbReference type="Google" id="ProtNLM"/>
    </source>
</evidence>
<keyword evidence="2" id="KW-1185">Reference proteome</keyword>
<protein>
    <recommendedName>
        <fullName evidence="3">GRAM domain-containing protein</fullName>
    </recommendedName>
</protein>
<organism evidence="1 2">
    <name type="scientific">Ilex paraguariensis</name>
    <name type="common">yerba mate</name>
    <dbReference type="NCBI Taxonomy" id="185542"/>
    <lineage>
        <taxon>Eukaryota</taxon>
        <taxon>Viridiplantae</taxon>
        <taxon>Streptophyta</taxon>
        <taxon>Embryophyta</taxon>
        <taxon>Tracheophyta</taxon>
        <taxon>Spermatophyta</taxon>
        <taxon>Magnoliopsida</taxon>
        <taxon>eudicotyledons</taxon>
        <taxon>Gunneridae</taxon>
        <taxon>Pentapetalae</taxon>
        <taxon>asterids</taxon>
        <taxon>campanulids</taxon>
        <taxon>Aquifoliales</taxon>
        <taxon>Aquifoliaceae</taxon>
        <taxon>Ilex</taxon>
    </lineage>
</organism>
<reference evidence="1 2" key="1">
    <citation type="submission" date="2024-02" db="EMBL/GenBank/DDBJ databases">
        <authorList>
            <person name="Vignale AGUSTIN F."/>
            <person name="Sosa J E."/>
            <person name="Modenutti C."/>
        </authorList>
    </citation>
    <scope>NUCLEOTIDE SEQUENCE [LARGE SCALE GENOMIC DNA]</scope>
</reference>
<accession>A0ABC8SUX4</accession>
<dbReference type="EMBL" id="CAUOFW020003391">
    <property type="protein sequence ID" value="CAK9159615.1"/>
    <property type="molecule type" value="Genomic_DNA"/>
</dbReference>
<dbReference type="AlphaFoldDB" id="A0ABC8SUX4"/>